<dbReference type="AlphaFoldDB" id="A0A1R1Y5G8"/>
<protein>
    <submittedName>
        <fullName evidence="1">Uncharacterized protein</fullName>
    </submittedName>
</protein>
<dbReference type="EMBL" id="LSSM01002365">
    <property type="protein sequence ID" value="OMJ21996.1"/>
    <property type="molecule type" value="Genomic_DNA"/>
</dbReference>
<comment type="caution">
    <text evidence="1">The sequence shown here is derived from an EMBL/GenBank/DDBJ whole genome shotgun (WGS) entry which is preliminary data.</text>
</comment>
<name>A0A1R1Y5G8_9FUNG</name>
<gene>
    <name evidence="1" type="ORF">AYI69_g5580</name>
</gene>
<reference evidence="2" key="1">
    <citation type="submission" date="2017-01" db="EMBL/GenBank/DDBJ databases">
        <authorList>
            <person name="Wang Y."/>
            <person name="White M."/>
            <person name="Kvist S."/>
            <person name="Moncalvo J.-M."/>
        </authorList>
    </citation>
    <scope>NUCLEOTIDE SEQUENCE [LARGE SCALE GENOMIC DNA]</scope>
    <source>
        <strain evidence="2">ID-206-W2</strain>
    </source>
</reference>
<evidence type="ECO:0000313" key="1">
    <source>
        <dbReference type="EMBL" id="OMJ21996.1"/>
    </source>
</evidence>
<dbReference type="Proteomes" id="UP000187429">
    <property type="component" value="Unassembled WGS sequence"/>
</dbReference>
<organism evidence="1 2">
    <name type="scientific">Smittium culicis</name>
    <dbReference type="NCBI Taxonomy" id="133412"/>
    <lineage>
        <taxon>Eukaryota</taxon>
        <taxon>Fungi</taxon>
        <taxon>Fungi incertae sedis</taxon>
        <taxon>Zoopagomycota</taxon>
        <taxon>Kickxellomycotina</taxon>
        <taxon>Harpellomycetes</taxon>
        <taxon>Harpellales</taxon>
        <taxon>Legeriomycetaceae</taxon>
        <taxon>Smittium</taxon>
    </lineage>
</organism>
<accession>A0A1R1Y5G8</accession>
<keyword evidence="2" id="KW-1185">Reference proteome</keyword>
<proteinExistence type="predicted"/>
<evidence type="ECO:0000313" key="2">
    <source>
        <dbReference type="Proteomes" id="UP000187429"/>
    </source>
</evidence>
<dbReference type="OrthoDB" id="5588375at2759"/>
<sequence>MAVNASKRAIMAVNCDEQTELTPQRQTISTTDKYTYLGYIMNPKLSVAGAIKNNKFKAQKAVYVGYYFLNRSEATRMVAKVGKNAAGQTVTSLASRKAKNNKSKIQHWAISRNIKNNGNWIGLTAMHPTLRLGLQDIGRMRMGSYWTAQRMANAKIIDQKYKKI</sequence>